<evidence type="ECO:0000313" key="2">
    <source>
        <dbReference type="EMBL" id="KAL2623862.1"/>
    </source>
</evidence>
<name>A0ABD1YAS7_9MARC</name>
<sequence>MAQDLANLQNKYYKLKVNLKDADLAHLIVQSDQTMMAKDPEKEDHEEDEDTTAMGALSKSASKDNNEDIGGTRTHLNPKTKMEEKDNSASQQCPNEQVYGEKHQKSKETNNQSN</sequence>
<dbReference type="EMBL" id="JBHFFA010000005">
    <property type="protein sequence ID" value="KAL2623862.1"/>
    <property type="molecule type" value="Genomic_DNA"/>
</dbReference>
<protein>
    <submittedName>
        <fullName evidence="2">Uncharacterized protein</fullName>
    </submittedName>
</protein>
<dbReference type="Proteomes" id="UP001605036">
    <property type="component" value="Unassembled WGS sequence"/>
</dbReference>
<dbReference type="AlphaFoldDB" id="A0ABD1YAS7"/>
<feature type="compositionally biased region" description="Basic and acidic residues" evidence="1">
    <location>
        <begin position="99"/>
        <end position="108"/>
    </location>
</feature>
<organism evidence="2 3">
    <name type="scientific">Riccia fluitans</name>
    <dbReference type="NCBI Taxonomy" id="41844"/>
    <lineage>
        <taxon>Eukaryota</taxon>
        <taxon>Viridiplantae</taxon>
        <taxon>Streptophyta</taxon>
        <taxon>Embryophyta</taxon>
        <taxon>Marchantiophyta</taxon>
        <taxon>Marchantiopsida</taxon>
        <taxon>Marchantiidae</taxon>
        <taxon>Marchantiales</taxon>
        <taxon>Ricciaceae</taxon>
        <taxon>Riccia</taxon>
    </lineage>
</organism>
<proteinExistence type="predicted"/>
<feature type="region of interest" description="Disordered" evidence="1">
    <location>
        <begin position="31"/>
        <end position="114"/>
    </location>
</feature>
<reference evidence="2 3" key="1">
    <citation type="submission" date="2024-09" db="EMBL/GenBank/DDBJ databases">
        <title>Chromosome-scale assembly of Riccia fluitans.</title>
        <authorList>
            <person name="Paukszto L."/>
            <person name="Sawicki J."/>
            <person name="Karawczyk K."/>
            <person name="Piernik-Szablinska J."/>
            <person name="Szczecinska M."/>
            <person name="Mazdziarz M."/>
        </authorList>
    </citation>
    <scope>NUCLEOTIDE SEQUENCE [LARGE SCALE GENOMIC DNA]</scope>
    <source>
        <strain evidence="2">Rf_01</strain>
        <tissue evidence="2">Aerial parts of the thallus</tissue>
    </source>
</reference>
<accession>A0ABD1YAS7</accession>
<comment type="caution">
    <text evidence="2">The sequence shown here is derived from an EMBL/GenBank/DDBJ whole genome shotgun (WGS) entry which is preliminary data.</text>
</comment>
<keyword evidence="3" id="KW-1185">Reference proteome</keyword>
<gene>
    <name evidence="2" type="ORF">R1flu_008107</name>
</gene>
<evidence type="ECO:0000256" key="1">
    <source>
        <dbReference type="SAM" id="MobiDB-lite"/>
    </source>
</evidence>
<evidence type="ECO:0000313" key="3">
    <source>
        <dbReference type="Proteomes" id="UP001605036"/>
    </source>
</evidence>